<accession>A0A858R7I8</accession>
<dbReference type="PANTHER" id="PTHR45947:SF3">
    <property type="entry name" value="SULFOQUINOVOSYL TRANSFERASE SQD2"/>
    <property type="match status" value="1"/>
</dbReference>
<reference evidence="2" key="1">
    <citation type="submission" date="2020-04" db="EMBL/GenBank/DDBJ databases">
        <title>A desert anoxygenic phototrophic bacterium fixes CO2 using RubisCO under aerobic conditions.</title>
        <authorList>
            <person name="Tang K."/>
        </authorList>
    </citation>
    <scope>NUCLEOTIDE SEQUENCE [LARGE SCALE GENOMIC DNA]</scope>
    <source>
        <strain evidence="2">MIMtkB3</strain>
    </source>
</reference>
<dbReference type="Pfam" id="PF13579">
    <property type="entry name" value="Glyco_trans_4_4"/>
    <property type="match status" value="1"/>
</dbReference>
<evidence type="ECO:0000313" key="2">
    <source>
        <dbReference type="EMBL" id="QJE73375.1"/>
    </source>
</evidence>
<name>A0A858R7I8_9PROT</name>
<organism evidence="2 3">
    <name type="scientific">Aerophototrophica crusticola</name>
    <dbReference type="NCBI Taxonomy" id="1709002"/>
    <lineage>
        <taxon>Bacteria</taxon>
        <taxon>Pseudomonadati</taxon>
        <taxon>Pseudomonadota</taxon>
        <taxon>Alphaproteobacteria</taxon>
        <taxon>Rhodospirillales</taxon>
        <taxon>Rhodospirillaceae</taxon>
        <taxon>Aerophototrophica</taxon>
    </lineage>
</organism>
<dbReference type="PANTHER" id="PTHR45947">
    <property type="entry name" value="SULFOQUINOVOSYL TRANSFERASE SQD2"/>
    <property type="match status" value="1"/>
</dbReference>
<dbReference type="InterPro" id="IPR028098">
    <property type="entry name" value="Glyco_trans_4-like_N"/>
</dbReference>
<dbReference type="InterPro" id="IPR050194">
    <property type="entry name" value="Glycosyltransferase_grp1"/>
</dbReference>
<feature type="domain" description="Glycosyltransferase subfamily 4-like N-terminal" evidence="1">
    <location>
        <begin position="19"/>
        <end position="191"/>
    </location>
</feature>
<evidence type="ECO:0000313" key="3">
    <source>
        <dbReference type="Proteomes" id="UP000501891"/>
    </source>
</evidence>
<proteinExistence type="predicted"/>
<sequence>MALPSILIFVENQPVPYDRRVWQHATTLQRAGHAVTVISPAARQWTKPHEVLEDVDIRRYSQGIEGEGKLGLIAEYVWSFLCFLWLTLVVAVRGRGFDVIVLCNPPEIYWPIAGFWRLMGKTIVFDHHDLSPEMYTAKFDRDDGAFLAILRWMERLTFAVAHKVISTNESYAEIARGRGRKKPEDVVVVRNAPDPNRFSILPPEPDLRHGASFMVAFLGEIGEQDGVDVLIRSLIRVRQQMGPRAVHCVLMGGGPAFERIRAYAATEEVDDMITFTGRVGNDTISRVLSSADLAVDPNPYTPYADKSTATKIMEYMHFGLPILAFDLTETRRSAGPGAEYVPHGDERAFADTMVALLQDPGRREELGRSGRERLERDIAWRHSRDRLLALFATLGPKVQADSKVENPSRKQA</sequence>
<gene>
    <name evidence="2" type="ORF">HHL28_09955</name>
</gene>
<dbReference type="CDD" id="cd03794">
    <property type="entry name" value="GT4_WbuB-like"/>
    <property type="match status" value="1"/>
</dbReference>
<dbReference type="Gene3D" id="3.40.50.2000">
    <property type="entry name" value="Glycogen Phosphorylase B"/>
    <property type="match status" value="2"/>
</dbReference>
<evidence type="ECO:0000259" key="1">
    <source>
        <dbReference type="Pfam" id="PF13579"/>
    </source>
</evidence>
<keyword evidence="3" id="KW-1185">Reference proteome</keyword>
<dbReference type="EMBL" id="CP051775">
    <property type="protein sequence ID" value="QJE73375.1"/>
    <property type="molecule type" value="Genomic_DNA"/>
</dbReference>
<dbReference type="SUPFAM" id="SSF53756">
    <property type="entry name" value="UDP-Glycosyltransferase/glycogen phosphorylase"/>
    <property type="match status" value="1"/>
</dbReference>
<dbReference type="AlphaFoldDB" id="A0A858R7I8"/>
<dbReference type="Pfam" id="PF13692">
    <property type="entry name" value="Glyco_trans_1_4"/>
    <property type="match status" value="1"/>
</dbReference>
<dbReference type="GO" id="GO:0016757">
    <property type="term" value="F:glycosyltransferase activity"/>
    <property type="evidence" value="ECO:0007669"/>
    <property type="project" value="UniProtKB-ARBA"/>
</dbReference>
<protein>
    <submittedName>
        <fullName evidence="2">Glycosyltransferase family 4 protein</fullName>
    </submittedName>
</protein>
<dbReference type="KEGG" id="acru:HHL28_09955"/>
<dbReference type="Proteomes" id="UP000501891">
    <property type="component" value="Chromosome"/>
</dbReference>